<dbReference type="InterPro" id="IPR013154">
    <property type="entry name" value="ADH-like_N"/>
</dbReference>
<comment type="cofactor">
    <cofactor evidence="1 6">
        <name>Zn(2+)</name>
        <dbReference type="ChEBI" id="CHEBI:29105"/>
    </cofactor>
</comment>
<dbReference type="EMBL" id="SLTR01000002">
    <property type="protein sequence ID" value="TDB05042.1"/>
    <property type="molecule type" value="Genomic_DNA"/>
</dbReference>
<evidence type="ECO:0000259" key="7">
    <source>
        <dbReference type="SMART" id="SM00829"/>
    </source>
</evidence>
<dbReference type="InterPro" id="IPR002328">
    <property type="entry name" value="ADH_Zn_CS"/>
</dbReference>
<evidence type="ECO:0000256" key="4">
    <source>
        <dbReference type="ARBA" id="ARBA00022833"/>
    </source>
</evidence>
<dbReference type="PROSITE" id="PS00059">
    <property type="entry name" value="ADH_ZINC"/>
    <property type="match status" value="1"/>
</dbReference>
<dbReference type="Gene3D" id="3.90.180.10">
    <property type="entry name" value="Medium-chain alcohol dehydrogenases, catalytic domain"/>
    <property type="match status" value="1"/>
</dbReference>
<evidence type="ECO:0000256" key="6">
    <source>
        <dbReference type="RuleBase" id="RU361277"/>
    </source>
</evidence>
<sequence length="359" mass="38124">MPSMMKAAVFVEPGRIEIDDRPIPDIGPNDALIRVTTTTICGTDVHILKGEYPVEKGLIVGHEPVGVIEKLGANVQGYREGQRVIAGAICPSFTSYACQDGCSSQDGGHHAHGYKPMGGWRFGNTIDGAQAEYLRVPDAQANLSPVPDGLTDDQVLMCPDIMSTGFAGAEAANIKIGDSVVVFAQGPIGLCATAGARLRGAGMIIAVDGVDERLEMASKLGADVTLNFRKVDVVSEVLKLTGGRGVDASIEALGLQQTFEQALRVIKPGGTLSSLGVYSEDLTIPLDAFSAGLGDHRIVTSLCPGGKERMRRLMQIIDSGRLDLGPMVTHRYPLEKIVDAYDLFSHQRDGVLKIALEVS</sequence>
<evidence type="ECO:0000313" key="8">
    <source>
        <dbReference type="EMBL" id="TDB05042.1"/>
    </source>
</evidence>
<dbReference type="PANTHER" id="PTHR42813">
    <property type="entry name" value="ZINC-TYPE ALCOHOL DEHYDROGENASE-LIKE"/>
    <property type="match status" value="1"/>
</dbReference>
<evidence type="ECO:0000256" key="5">
    <source>
        <dbReference type="ARBA" id="ARBA00023002"/>
    </source>
</evidence>
<accession>A0ABY2DD73</accession>
<dbReference type="PANTHER" id="PTHR42813:SF4">
    <property type="entry name" value="NADP-DEPENDENT ISOPROPANOL DEHYDROGENASE"/>
    <property type="match status" value="1"/>
</dbReference>
<protein>
    <submittedName>
        <fullName evidence="8">NAD(P)-dependent alcohol dehydrogenase</fullName>
    </submittedName>
</protein>
<keyword evidence="4 6" id="KW-0862">Zinc</keyword>
<dbReference type="InterPro" id="IPR036291">
    <property type="entry name" value="NAD(P)-bd_dom_sf"/>
</dbReference>
<dbReference type="SMART" id="SM00829">
    <property type="entry name" value="PKS_ER"/>
    <property type="match status" value="1"/>
</dbReference>
<proteinExistence type="inferred from homology"/>
<dbReference type="SUPFAM" id="SSF50129">
    <property type="entry name" value="GroES-like"/>
    <property type="match status" value="1"/>
</dbReference>
<comment type="similarity">
    <text evidence="2 6">Belongs to the zinc-containing alcohol dehydrogenase family.</text>
</comment>
<dbReference type="Pfam" id="PF08240">
    <property type="entry name" value="ADH_N"/>
    <property type="match status" value="1"/>
</dbReference>
<dbReference type="InterPro" id="IPR013149">
    <property type="entry name" value="ADH-like_C"/>
</dbReference>
<keyword evidence="9" id="KW-1185">Reference proteome</keyword>
<dbReference type="InterPro" id="IPR011032">
    <property type="entry name" value="GroES-like_sf"/>
</dbReference>
<feature type="domain" description="Enoyl reductase (ER)" evidence="7">
    <location>
        <begin position="14"/>
        <end position="352"/>
    </location>
</feature>
<organism evidence="8 9">
    <name type="scientific">Halomonas marinisediminis</name>
    <dbReference type="NCBI Taxonomy" id="2546095"/>
    <lineage>
        <taxon>Bacteria</taxon>
        <taxon>Pseudomonadati</taxon>
        <taxon>Pseudomonadota</taxon>
        <taxon>Gammaproteobacteria</taxon>
        <taxon>Oceanospirillales</taxon>
        <taxon>Halomonadaceae</taxon>
        <taxon>Halomonas</taxon>
    </lineage>
</organism>
<gene>
    <name evidence="8" type="ORF">E0702_02210</name>
</gene>
<evidence type="ECO:0000256" key="2">
    <source>
        <dbReference type="ARBA" id="ARBA00008072"/>
    </source>
</evidence>
<dbReference type="Gene3D" id="3.40.50.720">
    <property type="entry name" value="NAD(P)-binding Rossmann-like Domain"/>
    <property type="match status" value="1"/>
</dbReference>
<dbReference type="InterPro" id="IPR020843">
    <property type="entry name" value="ER"/>
</dbReference>
<keyword evidence="3 6" id="KW-0479">Metal-binding</keyword>
<reference evidence="8 9" key="1">
    <citation type="submission" date="2019-03" db="EMBL/GenBank/DDBJ databases">
        <title>Halomonas marinisediminis sp. nov., a moderately halophilic bacterium isolated from the Bohai Gulf.</title>
        <authorList>
            <person name="Ji X."/>
        </authorList>
    </citation>
    <scope>NUCLEOTIDE SEQUENCE [LARGE SCALE GENOMIC DNA]</scope>
    <source>
        <strain evidence="8 9">204</strain>
    </source>
</reference>
<dbReference type="Pfam" id="PF00107">
    <property type="entry name" value="ADH_zinc_N"/>
    <property type="match status" value="1"/>
</dbReference>
<evidence type="ECO:0000313" key="9">
    <source>
        <dbReference type="Proteomes" id="UP000294823"/>
    </source>
</evidence>
<evidence type="ECO:0000256" key="3">
    <source>
        <dbReference type="ARBA" id="ARBA00022723"/>
    </source>
</evidence>
<evidence type="ECO:0000256" key="1">
    <source>
        <dbReference type="ARBA" id="ARBA00001947"/>
    </source>
</evidence>
<keyword evidence="5" id="KW-0560">Oxidoreductase</keyword>
<name>A0ABY2DD73_9GAMM</name>
<dbReference type="SUPFAM" id="SSF51735">
    <property type="entry name" value="NAD(P)-binding Rossmann-fold domains"/>
    <property type="match status" value="1"/>
</dbReference>
<comment type="caution">
    <text evidence="8">The sequence shown here is derived from an EMBL/GenBank/DDBJ whole genome shotgun (WGS) entry which is preliminary data.</text>
</comment>
<dbReference type="RefSeq" id="WP_132041340.1">
    <property type="nucleotide sequence ID" value="NZ_SLTR01000002.1"/>
</dbReference>
<dbReference type="Proteomes" id="UP000294823">
    <property type="component" value="Unassembled WGS sequence"/>
</dbReference>
<dbReference type="CDD" id="cd08285">
    <property type="entry name" value="NADP_ADH"/>
    <property type="match status" value="1"/>
</dbReference>